<accession>A0A0V8IVC5</accession>
<dbReference type="SUPFAM" id="SSF52172">
    <property type="entry name" value="CheY-like"/>
    <property type="match status" value="1"/>
</dbReference>
<organism evidence="6 7">
    <name type="scientific">Pseudarthrobacter enclensis</name>
    <dbReference type="NCBI Taxonomy" id="993070"/>
    <lineage>
        <taxon>Bacteria</taxon>
        <taxon>Bacillati</taxon>
        <taxon>Actinomycetota</taxon>
        <taxon>Actinomycetes</taxon>
        <taxon>Micrococcales</taxon>
        <taxon>Micrococcaceae</taxon>
        <taxon>Pseudarthrobacter</taxon>
    </lineage>
</organism>
<dbReference type="RefSeq" id="WP_058266274.1">
    <property type="nucleotide sequence ID" value="NZ_FMAZ01000001.1"/>
</dbReference>
<dbReference type="PIRSF" id="PIRSF036625">
    <property type="entry name" value="GAF_ANTAR"/>
    <property type="match status" value="1"/>
</dbReference>
<dbReference type="GO" id="GO:0003723">
    <property type="term" value="F:RNA binding"/>
    <property type="evidence" value="ECO:0007669"/>
    <property type="project" value="InterPro"/>
</dbReference>
<evidence type="ECO:0000256" key="3">
    <source>
        <dbReference type="ARBA" id="ARBA00023015"/>
    </source>
</evidence>
<dbReference type="SMART" id="SM01012">
    <property type="entry name" value="ANTAR"/>
    <property type="match status" value="1"/>
</dbReference>
<evidence type="ECO:0000256" key="2">
    <source>
        <dbReference type="ARBA" id="ARBA00022777"/>
    </source>
</evidence>
<proteinExistence type="predicted"/>
<dbReference type="EMBL" id="LNQM01000001">
    <property type="protein sequence ID" value="KSU78647.1"/>
    <property type="molecule type" value="Genomic_DNA"/>
</dbReference>
<keyword evidence="4" id="KW-0804">Transcription</keyword>
<dbReference type="InterPro" id="IPR036388">
    <property type="entry name" value="WH-like_DNA-bd_sf"/>
</dbReference>
<dbReference type="InterPro" id="IPR003018">
    <property type="entry name" value="GAF"/>
</dbReference>
<gene>
    <name evidence="6" type="ORF">AS031_00900</name>
</gene>
<evidence type="ECO:0000256" key="1">
    <source>
        <dbReference type="ARBA" id="ARBA00022679"/>
    </source>
</evidence>
<keyword evidence="3" id="KW-0805">Transcription regulation</keyword>
<dbReference type="InterPro" id="IPR012074">
    <property type="entry name" value="GAF_ANTAR"/>
</dbReference>
<dbReference type="SUPFAM" id="SSF55781">
    <property type="entry name" value="GAF domain-like"/>
    <property type="match status" value="1"/>
</dbReference>
<dbReference type="Gene3D" id="1.10.10.10">
    <property type="entry name" value="Winged helix-like DNA-binding domain superfamily/Winged helix DNA-binding domain"/>
    <property type="match status" value="1"/>
</dbReference>
<name>A0A0V8IVC5_9MICC</name>
<dbReference type="AlphaFoldDB" id="A0A0V8IVC5"/>
<dbReference type="Pfam" id="PF03861">
    <property type="entry name" value="ANTAR"/>
    <property type="match status" value="1"/>
</dbReference>
<evidence type="ECO:0000313" key="7">
    <source>
        <dbReference type="Proteomes" id="UP000053199"/>
    </source>
</evidence>
<keyword evidence="7" id="KW-1185">Reference proteome</keyword>
<dbReference type="Gene3D" id="3.30.450.40">
    <property type="match status" value="1"/>
</dbReference>
<reference evidence="6 7" key="1">
    <citation type="journal article" date="2014" name="Arch. Microbiol.">
        <title>Arthrobacter enclensis sp. nov., isolated from sediment sample.</title>
        <authorList>
            <person name="Dastager S.G."/>
            <person name="Liu Q."/>
            <person name="Tang S.K."/>
            <person name="Krishnamurthi S."/>
            <person name="Lee J.C."/>
            <person name="Li W.J."/>
        </authorList>
    </citation>
    <scope>NUCLEOTIDE SEQUENCE [LARGE SCALE GENOMIC DNA]</scope>
    <source>
        <strain evidence="6 7">NIO-1008</strain>
    </source>
</reference>
<dbReference type="InterPro" id="IPR005561">
    <property type="entry name" value="ANTAR"/>
</dbReference>
<comment type="caution">
    <text evidence="6">The sequence shown here is derived from an EMBL/GenBank/DDBJ whole genome shotgun (WGS) entry which is preliminary data.</text>
</comment>
<protein>
    <submittedName>
        <fullName evidence="6">Response regulator receiver protein</fullName>
    </submittedName>
</protein>
<feature type="domain" description="ANTAR" evidence="5">
    <location>
        <begin position="171"/>
        <end position="232"/>
    </location>
</feature>
<dbReference type="GO" id="GO:0016301">
    <property type="term" value="F:kinase activity"/>
    <property type="evidence" value="ECO:0007669"/>
    <property type="project" value="UniProtKB-KW"/>
</dbReference>
<evidence type="ECO:0000259" key="5">
    <source>
        <dbReference type="PROSITE" id="PS50921"/>
    </source>
</evidence>
<dbReference type="Pfam" id="PF13185">
    <property type="entry name" value="GAF_2"/>
    <property type="match status" value="1"/>
</dbReference>
<evidence type="ECO:0000256" key="4">
    <source>
        <dbReference type="ARBA" id="ARBA00023163"/>
    </source>
</evidence>
<sequence length="247" mass="26514">MATDTDTTEEPVGQRLGELVLTSSHVEEFLHDLSVEAAKELSSAGQQVSCSVTLVRRKKAATVASSDNRARAMDEFQYTFQDGPCLSALRQDTTIHVPDLRREDRWPEYVAAVNEGTLKSVLAVPIPLDGNSRAALNLYSDGQEAFDAGAVTAAERFARDASTSLRLALRIAQLTDARDDLATAMASRTVIDLAAGAIMSQNRCSQETAMEILKSASSTRNIKLRDVAAKVVASVAGDTPVSTHFDA</sequence>
<keyword evidence="2" id="KW-0418">Kinase</keyword>
<evidence type="ECO:0000313" key="6">
    <source>
        <dbReference type="EMBL" id="KSU78647.1"/>
    </source>
</evidence>
<keyword evidence="1" id="KW-0808">Transferase</keyword>
<dbReference type="PROSITE" id="PS50921">
    <property type="entry name" value="ANTAR"/>
    <property type="match status" value="1"/>
</dbReference>
<dbReference type="InterPro" id="IPR029016">
    <property type="entry name" value="GAF-like_dom_sf"/>
</dbReference>
<dbReference type="STRING" id="993070.AS031_00900"/>
<dbReference type="Proteomes" id="UP000053199">
    <property type="component" value="Unassembled WGS sequence"/>
</dbReference>
<dbReference type="OrthoDB" id="3820533at2"/>
<dbReference type="InterPro" id="IPR011006">
    <property type="entry name" value="CheY-like_superfamily"/>
</dbReference>